<keyword evidence="1" id="KW-0812">Transmembrane</keyword>
<evidence type="ECO:0000256" key="1">
    <source>
        <dbReference type="SAM" id="Phobius"/>
    </source>
</evidence>
<proteinExistence type="predicted"/>
<dbReference type="AlphaFoldDB" id="A0A7R9HL70"/>
<sequence>MRIARTTGKTRRKIKIIKAVSQTCRDSEADPRYNSRQTYCLPVQGTSLEGRYKVYTCTKLHIRPLPRLAPDDEDSCPVICERDMRSLHRNVPALRRRDMDTSTIRQHYYPEGGWGWIVCGAGFIISLLTTGMQLSFGLLYLYALAHLGEHNVMDAGTQLSLQL</sequence>
<evidence type="ECO:0000313" key="2">
    <source>
        <dbReference type="EMBL" id="CAD7424246.1"/>
    </source>
</evidence>
<protein>
    <submittedName>
        <fullName evidence="2">Uncharacterized protein</fullName>
    </submittedName>
</protein>
<feature type="transmembrane region" description="Helical" evidence="1">
    <location>
        <begin position="114"/>
        <end position="143"/>
    </location>
</feature>
<keyword evidence="1" id="KW-0472">Membrane</keyword>
<gene>
    <name evidence="2" type="ORF">TMSB3V08_LOCUS1204</name>
</gene>
<keyword evidence="1" id="KW-1133">Transmembrane helix</keyword>
<accession>A0A7R9HL70</accession>
<dbReference type="EMBL" id="OB792771">
    <property type="protein sequence ID" value="CAD7424246.1"/>
    <property type="molecule type" value="Genomic_DNA"/>
</dbReference>
<reference evidence="2" key="1">
    <citation type="submission" date="2020-11" db="EMBL/GenBank/DDBJ databases">
        <authorList>
            <person name="Tran Van P."/>
        </authorList>
    </citation>
    <scope>NUCLEOTIDE SEQUENCE</scope>
</reference>
<name>A0A7R9HL70_9NEOP</name>
<organism evidence="2">
    <name type="scientific">Timema monikensis</name>
    <dbReference type="NCBI Taxonomy" id="170555"/>
    <lineage>
        <taxon>Eukaryota</taxon>
        <taxon>Metazoa</taxon>
        <taxon>Ecdysozoa</taxon>
        <taxon>Arthropoda</taxon>
        <taxon>Hexapoda</taxon>
        <taxon>Insecta</taxon>
        <taxon>Pterygota</taxon>
        <taxon>Neoptera</taxon>
        <taxon>Polyneoptera</taxon>
        <taxon>Phasmatodea</taxon>
        <taxon>Timematodea</taxon>
        <taxon>Timematoidea</taxon>
        <taxon>Timematidae</taxon>
        <taxon>Timema</taxon>
    </lineage>
</organism>